<feature type="domain" description="SET" evidence="1">
    <location>
        <begin position="11"/>
        <end position="153"/>
    </location>
</feature>
<reference evidence="2" key="1">
    <citation type="submission" date="2022-11" db="EMBL/GenBank/DDBJ databases">
        <title>Chromosomal genome sequence assembly and mating type (MAT) locus characterization of the leprose asexual lichenized fungus Lepraria neglecta (Nyl.) Erichsen.</title>
        <authorList>
            <person name="Allen J.L."/>
            <person name="Pfeffer B."/>
        </authorList>
    </citation>
    <scope>NUCLEOTIDE SEQUENCE</scope>
    <source>
        <strain evidence="2">Allen 5258</strain>
    </source>
</reference>
<proteinExistence type="predicted"/>
<comment type="caution">
    <text evidence="2">The sequence shown here is derived from an EMBL/GenBank/DDBJ whole genome shotgun (WGS) entry which is preliminary data.</text>
</comment>
<dbReference type="EMBL" id="JASNWA010000004">
    <property type="protein sequence ID" value="KAK3175852.1"/>
    <property type="molecule type" value="Genomic_DNA"/>
</dbReference>
<evidence type="ECO:0000259" key="1">
    <source>
        <dbReference type="PROSITE" id="PS50280"/>
    </source>
</evidence>
<dbReference type="InterPro" id="IPR046341">
    <property type="entry name" value="SET_dom_sf"/>
</dbReference>
<name>A0AAD9ZCB9_9LECA</name>
<dbReference type="Gene3D" id="2.170.270.10">
    <property type="entry name" value="SET domain"/>
    <property type="match status" value="1"/>
</dbReference>
<protein>
    <recommendedName>
        <fullName evidence="1">SET domain-containing protein</fullName>
    </recommendedName>
</protein>
<dbReference type="PANTHER" id="PTHR47332:SF2">
    <property type="entry name" value="SET-6"/>
    <property type="match status" value="1"/>
</dbReference>
<dbReference type="SUPFAM" id="SSF82199">
    <property type="entry name" value="SET domain"/>
    <property type="match status" value="1"/>
</dbReference>
<dbReference type="SMART" id="SM00317">
    <property type="entry name" value="SET"/>
    <property type="match status" value="1"/>
</dbReference>
<evidence type="ECO:0000313" key="2">
    <source>
        <dbReference type="EMBL" id="KAK3175852.1"/>
    </source>
</evidence>
<dbReference type="InterPro" id="IPR001214">
    <property type="entry name" value="SET_dom"/>
</dbReference>
<dbReference type="CDD" id="cd20071">
    <property type="entry name" value="SET_SMYD"/>
    <property type="match status" value="1"/>
</dbReference>
<gene>
    <name evidence="2" type="ORF">OEA41_007174</name>
</gene>
<dbReference type="AlphaFoldDB" id="A0AAD9ZCB9"/>
<dbReference type="PROSITE" id="PS50280">
    <property type="entry name" value="SET"/>
    <property type="match status" value="1"/>
</dbReference>
<organism evidence="2 3">
    <name type="scientific">Lepraria neglecta</name>
    <dbReference type="NCBI Taxonomy" id="209136"/>
    <lineage>
        <taxon>Eukaryota</taxon>
        <taxon>Fungi</taxon>
        <taxon>Dikarya</taxon>
        <taxon>Ascomycota</taxon>
        <taxon>Pezizomycotina</taxon>
        <taxon>Lecanoromycetes</taxon>
        <taxon>OSLEUM clade</taxon>
        <taxon>Lecanoromycetidae</taxon>
        <taxon>Lecanorales</taxon>
        <taxon>Lecanorineae</taxon>
        <taxon>Stereocaulaceae</taxon>
        <taxon>Lepraria</taxon>
    </lineage>
</organism>
<accession>A0AAD9ZCB9</accession>
<dbReference type="PANTHER" id="PTHR47332">
    <property type="entry name" value="SET DOMAIN-CONTAINING PROTEIN 5"/>
    <property type="match status" value="1"/>
</dbReference>
<sequence length="302" mass="33792">MANNSDQLMSKSIVIANSPGKGKGIFAVQNITKGECLIREKPIMGGSGQDGQLLAKLTAQLHALPTQQQRGLLELHWPLRPQYPLRSRFYANAFDVTNKSDTVSEGGICLNAARFNHACIPTAYWVWNCHIERLTLHAITDIPKGGEIFVSHAPFDSPPEERIDTLNNIYGFTCSCFEREVRRLEADRLHTRMEELGFKEGRRDKDKARTMATPGSDEDPLPTILKLIEVCKNAGFPTLALATLHGQASSCYFWRGDSGRERECKAKQREVATWCIGKEASERIIKDVEQLVTLLVEIPNVN</sequence>
<dbReference type="Proteomes" id="UP001276659">
    <property type="component" value="Unassembled WGS sequence"/>
</dbReference>
<dbReference type="Pfam" id="PF00856">
    <property type="entry name" value="SET"/>
    <property type="match status" value="1"/>
</dbReference>
<dbReference type="InterPro" id="IPR053185">
    <property type="entry name" value="SET_domain_protein"/>
</dbReference>
<keyword evidence="3" id="KW-1185">Reference proteome</keyword>
<evidence type="ECO:0000313" key="3">
    <source>
        <dbReference type="Proteomes" id="UP001276659"/>
    </source>
</evidence>